<evidence type="ECO:0000313" key="2">
    <source>
        <dbReference type="Proteomes" id="UP000265520"/>
    </source>
</evidence>
<reference evidence="1 2" key="1">
    <citation type="journal article" date="2018" name="Front. Plant Sci.">
        <title>Red Clover (Trifolium pratense) and Zigzag Clover (T. medium) - A Picture of Genomic Similarities and Differences.</title>
        <authorList>
            <person name="Dluhosova J."/>
            <person name="Istvanek J."/>
            <person name="Nedelnik J."/>
            <person name="Repkova J."/>
        </authorList>
    </citation>
    <scope>NUCLEOTIDE SEQUENCE [LARGE SCALE GENOMIC DNA]</scope>
    <source>
        <strain evidence="2">cv. 10/8</strain>
        <tissue evidence="1">Leaf</tissue>
    </source>
</reference>
<dbReference type="PANTHER" id="PTHR36617:SF5">
    <property type="entry name" value="OS05G0421675 PROTEIN"/>
    <property type="match status" value="1"/>
</dbReference>
<dbReference type="GO" id="GO:0016301">
    <property type="term" value="F:kinase activity"/>
    <property type="evidence" value="ECO:0007669"/>
    <property type="project" value="UniProtKB-KW"/>
</dbReference>
<dbReference type="PANTHER" id="PTHR36617">
    <property type="entry name" value="PROTEIN, PUTATIVE-RELATED"/>
    <property type="match status" value="1"/>
</dbReference>
<keyword evidence="1" id="KW-0418">Kinase</keyword>
<organism evidence="1 2">
    <name type="scientific">Trifolium medium</name>
    <dbReference type="NCBI Taxonomy" id="97028"/>
    <lineage>
        <taxon>Eukaryota</taxon>
        <taxon>Viridiplantae</taxon>
        <taxon>Streptophyta</taxon>
        <taxon>Embryophyta</taxon>
        <taxon>Tracheophyta</taxon>
        <taxon>Spermatophyta</taxon>
        <taxon>Magnoliopsida</taxon>
        <taxon>eudicotyledons</taxon>
        <taxon>Gunneridae</taxon>
        <taxon>Pentapetalae</taxon>
        <taxon>rosids</taxon>
        <taxon>fabids</taxon>
        <taxon>Fabales</taxon>
        <taxon>Fabaceae</taxon>
        <taxon>Papilionoideae</taxon>
        <taxon>50 kb inversion clade</taxon>
        <taxon>NPAAA clade</taxon>
        <taxon>Hologalegina</taxon>
        <taxon>IRL clade</taxon>
        <taxon>Trifolieae</taxon>
        <taxon>Trifolium</taxon>
    </lineage>
</organism>
<dbReference type="EMBL" id="LXQA011115036">
    <property type="protein sequence ID" value="MCI85422.1"/>
    <property type="molecule type" value="Genomic_DNA"/>
</dbReference>
<sequence length="52" mass="6052">LGGVPLSVQFRRLFDLSSNKLVSVAEMCELGWEEGGAAWQWRRQLRVWEEKC</sequence>
<dbReference type="Proteomes" id="UP000265520">
    <property type="component" value="Unassembled WGS sequence"/>
</dbReference>
<name>A0A392VD67_9FABA</name>
<dbReference type="AlphaFoldDB" id="A0A392VD67"/>
<proteinExistence type="predicted"/>
<keyword evidence="1" id="KW-0808">Transferase</keyword>
<protein>
    <submittedName>
        <fullName evidence="1">Protein kinase</fullName>
    </submittedName>
</protein>
<comment type="caution">
    <text evidence="1">The sequence shown here is derived from an EMBL/GenBank/DDBJ whole genome shotgun (WGS) entry which is preliminary data.</text>
</comment>
<accession>A0A392VD67</accession>
<keyword evidence="2" id="KW-1185">Reference proteome</keyword>
<evidence type="ECO:0000313" key="1">
    <source>
        <dbReference type="EMBL" id="MCI85422.1"/>
    </source>
</evidence>
<feature type="non-terminal residue" evidence="1">
    <location>
        <position position="1"/>
    </location>
</feature>